<keyword evidence="1" id="KW-0805">Transcription regulation</keyword>
<dbReference type="PROSITE" id="PS00356">
    <property type="entry name" value="HTH_LACI_1"/>
    <property type="match status" value="1"/>
</dbReference>
<proteinExistence type="predicted"/>
<protein>
    <submittedName>
        <fullName evidence="5">Transcriptional regulator</fullName>
    </submittedName>
</protein>
<gene>
    <name evidence="5" type="ORF">CRT60_19310</name>
</gene>
<dbReference type="Pfam" id="PF00356">
    <property type="entry name" value="LacI"/>
    <property type="match status" value="1"/>
</dbReference>
<dbReference type="GO" id="GO:0000976">
    <property type="term" value="F:transcription cis-regulatory region binding"/>
    <property type="evidence" value="ECO:0007669"/>
    <property type="project" value="TreeGrafter"/>
</dbReference>
<dbReference type="SMART" id="SM00354">
    <property type="entry name" value="HTH_LACI"/>
    <property type="match status" value="1"/>
</dbReference>
<dbReference type="InterPro" id="IPR000843">
    <property type="entry name" value="HTH_LacI"/>
</dbReference>
<dbReference type="InterPro" id="IPR028082">
    <property type="entry name" value="Peripla_BP_I"/>
</dbReference>
<accession>A0A2B8BC05</accession>
<dbReference type="CDD" id="cd01392">
    <property type="entry name" value="HTH_LacI"/>
    <property type="match status" value="1"/>
</dbReference>
<dbReference type="PANTHER" id="PTHR30146">
    <property type="entry name" value="LACI-RELATED TRANSCRIPTIONAL REPRESSOR"/>
    <property type="match status" value="1"/>
</dbReference>
<dbReference type="InterPro" id="IPR010982">
    <property type="entry name" value="Lambda_DNA-bd_dom_sf"/>
</dbReference>
<reference evidence="6" key="1">
    <citation type="submission" date="2017-10" db="EMBL/GenBank/DDBJ databases">
        <authorList>
            <person name="Kravchenko I.K."/>
            <person name="Grouzdev D.S."/>
        </authorList>
    </citation>
    <scope>NUCLEOTIDE SEQUENCE [LARGE SCALE GENOMIC DNA]</scope>
    <source>
        <strain evidence="6">B2</strain>
    </source>
</reference>
<dbReference type="PROSITE" id="PS50932">
    <property type="entry name" value="HTH_LACI_2"/>
    <property type="match status" value="1"/>
</dbReference>
<dbReference type="InterPro" id="IPR046335">
    <property type="entry name" value="LacI/GalR-like_sensor"/>
</dbReference>
<dbReference type="AlphaFoldDB" id="A0A2B8BC05"/>
<dbReference type="SUPFAM" id="SSF53822">
    <property type="entry name" value="Periplasmic binding protein-like I"/>
    <property type="match status" value="1"/>
</dbReference>
<dbReference type="Proteomes" id="UP000225379">
    <property type="component" value="Unassembled WGS sequence"/>
</dbReference>
<dbReference type="RefSeq" id="WP_098738170.1">
    <property type="nucleotide sequence ID" value="NZ_PDKW01000042.1"/>
</dbReference>
<dbReference type="GO" id="GO:0003700">
    <property type="term" value="F:DNA-binding transcription factor activity"/>
    <property type="evidence" value="ECO:0007669"/>
    <property type="project" value="TreeGrafter"/>
</dbReference>
<dbReference type="Pfam" id="PF13377">
    <property type="entry name" value="Peripla_BP_3"/>
    <property type="match status" value="1"/>
</dbReference>
<keyword evidence="3" id="KW-0804">Transcription</keyword>
<dbReference type="EMBL" id="PDKW01000042">
    <property type="protein sequence ID" value="PGH55455.1"/>
    <property type="molecule type" value="Genomic_DNA"/>
</dbReference>
<sequence>MQTTETRKRTRRGTQRVTMTDVATAADVSASTVSLYLRRPEAVSRHLAERIARVIDEMGYVPNLVAGSLAAARSRTVGVILPSILNSFFAETYNTLQGMFQAAHYQTLLGVSEFSPEEEESLIRAFLAWSPAAMVVTGFHHTERTRAMLASCGVPVVEMWDMPGHPGEAVNISVGFSHFEVGRMQTSHLYDQGSRKVAYIGAAAHQDLRVRSRTDGYEAEVMRRGLHDPIDFTVPDAATTEVGRWLIDEILTRHSDIDGVVCSNDALALGVLFEVTRRDLKVPDDLAVVGFGDLPFSSSCPPPLTTVRPPQREIGRLSATQILAALDGVRVTSKHHNLDCELVVRGSTRPVVKGAVEKR</sequence>
<evidence type="ECO:0000259" key="4">
    <source>
        <dbReference type="PROSITE" id="PS50932"/>
    </source>
</evidence>
<comment type="caution">
    <text evidence="5">The sequence shown here is derived from an EMBL/GenBank/DDBJ whole genome shotgun (WGS) entry which is preliminary data.</text>
</comment>
<evidence type="ECO:0000256" key="2">
    <source>
        <dbReference type="ARBA" id="ARBA00023125"/>
    </source>
</evidence>
<dbReference type="SUPFAM" id="SSF47413">
    <property type="entry name" value="lambda repressor-like DNA-binding domains"/>
    <property type="match status" value="1"/>
</dbReference>
<dbReference type="PANTHER" id="PTHR30146:SF33">
    <property type="entry name" value="TRANSCRIPTIONAL REGULATOR"/>
    <property type="match status" value="1"/>
</dbReference>
<dbReference type="Gene3D" id="1.10.260.40">
    <property type="entry name" value="lambda repressor-like DNA-binding domains"/>
    <property type="match status" value="1"/>
</dbReference>
<organism evidence="5 6">
    <name type="scientific">Azospirillum palustre</name>
    <dbReference type="NCBI Taxonomy" id="2044885"/>
    <lineage>
        <taxon>Bacteria</taxon>
        <taxon>Pseudomonadati</taxon>
        <taxon>Pseudomonadota</taxon>
        <taxon>Alphaproteobacteria</taxon>
        <taxon>Rhodospirillales</taxon>
        <taxon>Azospirillaceae</taxon>
        <taxon>Azospirillum</taxon>
    </lineage>
</organism>
<keyword evidence="6" id="KW-1185">Reference proteome</keyword>
<name>A0A2B8BC05_9PROT</name>
<dbReference type="Gene3D" id="3.40.50.2300">
    <property type="match status" value="2"/>
</dbReference>
<evidence type="ECO:0000256" key="3">
    <source>
        <dbReference type="ARBA" id="ARBA00023163"/>
    </source>
</evidence>
<feature type="domain" description="HTH lacI-type" evidence="4">
    <location>
        <begin position="17"/>
        <end position="71"/>
    </location>
</feature>
<dbReference type="CDD" id="cd01575">
    <property type="entry name" value="PBP1_GntR"/>
    <property type="match status" value="1"/>
</dbReference>
<evidence type="ECO:0000313" key="6">
    <source>
        <dbReference type="Proteomes" id="UP000225379"/>
    </source>
</evidence>
<evidence type="ECO:0000313" key="5">
    <source>
        <dbReference type="EMBL" id="PGH55455.1"/>
    </source>
</evidence>
<evidence type="ECO:0000256" key="1">
    <source>
        <dbReference type="ARBA" id="ARBA00023015"/>
    </source>
</evidence>
<dbReference type="OrthoDB" id="7170131at2"/>
<keyword evidence="2" id="KW-0238">DNA-binding</keyword>